<comment type="caution">
    <text evidence="2">The sequence shown here is derived from an EMBL/GenBank/DDBJ whole genome shotgun (WGS) entry which is preliminary data.</text>
</comment>
<dbReference type="GO" id="GO:0016787">
    <property type="term" value="F:hydrolase activity"/>
    <property type="evidence" value="ECO:0007669"/>
    <property type="project" value="UniProtKB-KW"/>
</dbReference>
<reference evidence="2 3" key="1">
    <citation type="submission" date="2018-09" db="EMBL/GenBank/DDBJ databases">
        <title>Novel species of Arthrobacter.</title>
        <authorList>
            <person name="Liu Q."/>
            <person name="Xin Y.-H."/>
        </authorList>
    </citation>
    <scope>NUCLEOTIDE SEQUENCE [LARGE SCALE GENOMIC DNA]</scope>
    <source>
        <strain evidence="2 3">Hz2</strain>
    </source>
</reference>
<evidence type="ECO:0000313" key="3">
    <source>
        <dbReference type="Proteomes" id="UP000272560"/>
    </source>
</evidence>
<dbReference type="Pfam" id="PF12146">
    <property type="entry name" value="Hydrolase_4"/>
    <property type="match status" value="1"/>
</dbReference>
<protein>
    <submittedName>
        <fullName evidence="2">Alpha/beta hydrolase</fullName>
    </submittedName>
</protein>
<dbReference type="InterPro" id="IPR029058">
    <property type="entry name" value="AB_hydrolase_fold"/>
</dbReference>
<dbReference type="Proteomes" id="UP000272560">
    <property type="component" value="Unassembled WGS sequence"/>
</dbReference>
<sequence>MKQARRGGKGRFVAAQAGLPARDGGPVISISGATSGVRGIALVLHGGRATSFDAVQPHHLSPLRMRPFAARLAADGGKHGLAVWTLRNRVRGWNGADQSALRDARWALARIAAEHPGLPVYLLGHSMGGRTALSAAGSTQVRAVAALAPWLEPSSPVEPVRGRSMLIMHGDADRWTSPTASLAFAGRAQGVARDVHYVRMLGAGHFMVRTLPVWHGMSTSFLLRHFAADTGAAVDPGVIDRSASLYRAADPLGVTA</sequence>
<feature type="domain" description="Serine aminopeptidase S33" evidence="1">
    <location>
        <begin position="91"/>
        <end position="156"/>
    </location>
</feature>
<gene>
    <name evidence="2" type="ORF">D6T63_06350</name>
</gene>
<keyword evidence="3" id="KW-1185">Reference proteome</keyword>
<dbReference type="OrthoDB" id="3366509at2"/>
<organism evidence="2 3">
    <name type="scientific">Arthrobacter cheniae</name>
    <dbReference type="NCBI Taxonomy" id="1258888"/>
    <lineage>
        <taxon>Bacteria</taxon>
        <taxon>Bacillati</taxon>
        <taxon>Actinomycetota</taxon>
        <taxon>Actinomycetes</taxon>
        <taxon>Micrococcales</taxon>
        <taxon>Micrococcaceae</taxon>
        <taxon>Arthrobacter</taxon>
    </lineage>
</organism>
<keyword evidence="2" id="KW-0378">Hydrolase</keyword>
<evidence type="ECO:0000313" key="2">
    <source>
        <dbReference type="EMBL" id="RJT80824.1"/>
    </source>
</evidence>
<dbReference type="Gene3D" id="3.40.50.1820">
    <property type="entry name" value="alpha/beta hydrolase"/>
    <property type="match status" value="1"/>
</dbReference>
<dbReference type="AlphaFoldDB" id="A0A3A5MCD7"/>
<accession>A0A3A5MCD7</accession>
<dbReference type="SUPFAM" id="SSF53474">
    <property type="entry name" value="alpha/beta-Hydrolases"/>
    <property type="match status" value="1"/>
</dbReference>
<proteinExistence type="predicted"/>
<name>A0A3A5MCD7_9MICC</name>
<dbReference type="InterPro" id="IPR022742">
    <property type="entry name" value="Hydrolase_4"/>
</dbReference>
<dbReference type="EMBL" id="QZVT01000003">
    <property type="protein sequence ID" value="RJT80824.1"/>
    <property type="molecule type" value="Genomic_DNA"/>
</dbReference>
<evidence type="ECO:0000259" key="1">
    <source>
        <dbReference type="Pfam" id="PF12146"/>
    </source>
</evidence>